<dbReference type="EMBL" id="JYKN01002171">
    <property type="protein sequence ID" value="KKK17388.1"/>
    <property type="molecule type" value="Genomic_DNA"/>
</dbReference>
<feature type="transmembrane region" description="Helical" evidence="2">
    <location>
        <begin position="29"/>
        <end position="51"/>
    </location>
</feature>
<protein>
    <recommendedName>
        <fullName evidence="5">Chitin synthesis regulation, resistance to congo red-domain-containing protein</fullName>
    </recommendedName>
</protein>
<keyword evidence="4" id="KW-1185">Reference proteome</keyword>
<dbReference type="GO" id="GO:0016192">
    <property type="term" value="P:vesicle-mediated transport"/>
    <property type="evidence" value="ECO:0007669"/>
    <property type="project" value="TreeGrafter"/>
</dbReference>
<reference evidence="3 4" key="1">
    <citation type="submission" date="2015-02" db="EMBL/GenBank/DDBJ databases">
        <title>Draft Genome Sequences of Two Closely-Related Aflatoxigenic Aspergillus Species Obtained from the Cote d'Ivoire.</title>
        <authorList>
            <person name="Moore G.G."/>
            <person name="Beltz S.B."/>
            <person name="Mack B.M."/>
        </authorList>
    </citation>
    <scope>NUCLEOTIDE SEQUENCE [LARGE SCALE GENOMIC DNA]</scope>
    <source>
        <strain evidence="3 4">SRRC1432</strain>
    </source>
</reference>
<evidence type="ECO:0000256" key="1">
    <source>
        <dbReference type="SAM" id="MobiDB-lite"/>
    </source>
</evidence>
<dbReference type="OrthoDB" id="3556830at2759"/>
<gene>
    <name evidence="3" type="ORF">AOCH_002021</name>
</gene>
<dbReference type="PANTHER" id="PTHR28187">
    <property type="entry name" value="PROTEIN RCR1-RELATED"/>
    <property type="match status" value="1"/>
</dbReference>
<dbReference type="AlphaFoldDB" id="A0A0F8UCS3"/>
<keyword evidence="2" id="KW-0812">Transmembrane</keyword>
<evidence type="ECO:0000256" key="2">
    <source>
        <dbReference type="SAM" id="Phobius"/>
    </source>
</evidence>
<evidence type="ECO:0000313" key="3">
    <source>
        <dbReference type="EMBL" id="KKK17388.1"/>
    </source>
</evidence>
<dbReference type="Pfam" id="PF12273">
    <property type="entry name" value="RCR"/>
    <property type="match status" value="1"/>
</dbReference>
<evidence type="ECO:0008006" key="5">
    <source>
        <dbReference type="Google" id="ProtNLM"/>
    </source>
</evidence>
<keyword evidence="2" id="KW-0472">Membrane</keyword>
<dbReference type="PANTHER" id="PTHR28187:SF1">
    <property type="entry name" value="PROTEIN RCR1-RELATED"/>
    <property type="match status" value="1"/>
</dbReference>
<comment type="caution">
    <text evidence="3">The sequence shown here is derived from an EMBL/GenBank/DDBJ whole genome shotgun (WGS) entry which is preliminary data.</text>
</comment>
<sequence>MGILYRRYCWYEYGNQQCTGDAWYDWGRWVAFAVIVVAALIIFFILACFNARRRRRTGLRPYQGTGWLAPPPPYQQQYADPYYQQQPPPPQYTAQPPTHGYFGGQQTGIELQSPPNVHYGGERLYQPPAGPPPPTNSKP</sequence>
<dbReference type="Proteomes" id="UP000034947">
    <property type="component" value="Unassembled WGS sequence"/>
</dbReference>
<evidence type="ECO:0000313" key="4">
    <source>
        <dbReference type="Proteomes" id="UP000034947"/>
    </source>
</evidence>
<feature type="compositionally biased region" description="Pro residues" evidence="1">
    <location>
        <begin position="128"/>
        <end position="139"/>
    </location>
</feature>
<dbReference type="InterPro" id="IPR020999">
    <property type="entry name" value="Chitin_synth_reg_RCR"/>
</dbReference>
<feature type="region of interest" description="Disordered" evidence="1">
    <location>
        <begin position="61"/>
        <end position="139"/>
    </location>
</feature>
<accession>A0A0F8UCS3</accession>
<name>A0A0F8UCS3_9EURO</name>
<dbReference type="VEuPathDB" id="FungiDB:P175DRAFT_0531994"/>
<keyword evidence="2" id="KW-1133">Transmembrane helix</keyword>
<organism evidence="3 4">
    <name type="scientific">Aspergillus ochraceoroseus</name>
    <dbReference type="NCBI Taxonomy" id="138278"/>
    <lineage>
        <taxon>Eukaryota</taxon>
        <taxon>Fungi</taxon>
        <taxon>Dikarya</taxon>
        <taxon>Ascomycota</taxon>
        <taxon>Pezizomycotina</taxon>
        <taxon>Eurotiomycetes</taxon>
        <taxon>Eurotiomycetidae</taxon>
        <taxon>Eurotiales</taxon>
        <taxon>Aspergillaceae</taxon>
        <taxon>Aspergillus</taxon>
        <taxon>Aspergillus subgen. Nidulantes</taxon>
    </lineage>
</organism>
<feature type="compositionally biased region" description="Low complexity" evidence="1">
    <location>
        <begin position="75"/>
        <end position="85"/>
    </location>
</feature>
<proteinExistence type="predicted"/>